<dbReference type="PANTHER" id="PTHR30244:SF34">
    <property type="entry name" value="DTDP-4-AMINO-4,6-DIDEOXYGALACTOSE TRANSAMINASE"/>
    <property type="match status" value="1"/>
</dbReference>
<dbReference type="PROSITE" id="PS50890">
    <property type="entry name" value="PUA"/>
    <property type="match status" value="1"/>
</dbReference>
<dbReference type="EMBL" id="JAPDIA010000008">
    <property type="protein sequence ID" value="MDG0813533.1"/>
    <property type="molecule type" value="Genomic_DNA"/>
</dbReference>
<evidence type="ECO:0000313" key="3">
    <source>
        <dbReference type="Proteomes" id="UP001153404"/>
    </source>
</evidence>
<evidence type="ECO:0000256" key="1">
    <source>
        <dbReference type="RuleBase" id="RU004508"/>
    </source>
</evidence>
<dbReference type="GO" id="GO:0030170">
    <property type="term" value="F:pyridoxal phosphate binding"/>
    <property type="evidence" value="ECO:0007669"/>
    <property type="project" value="TreeGrafter"/>
</dbReference>
<keyword evidence="2" id="KW-0808">Transferase</keyword>
<reference evidence="2" key="1">
    <citation type="submission" date="2022-10" db="EMBL/GenBank/DDBJ databases">
        <title>Comparative genomic analysis of Cohnella hashimotonis sp. nov., isolated from the International Space Station.</title>
        <authorList>
            <person name="Simpson A."/>
            <person name="Venkateswaran K."/>
        </authorList>
    </citation>
    <scope>NUCLEOTIDE SEQUENCE</scope>
    <source>
        <strain evidence="2">DSM 28161</strain>
    </source>
</reference>
<dbReference type="Proteomes" id="UP001153404">
    <property type="component" value="Unassembled WGS sequence"/>
</dbReference>
<keyword evidence="3" id="KW-1185">Reference proteome</keyword>
<dbReference type="AlphaFoldDB" id="A0A9X4KZQ8"/>
<keyword evidence="2" id="KW-0032">Aminotransferase</keyword>
<dbReference type="CDD" id="cd00616">
    <property type="entry name" value="AHBA_syn"/>
    <property type="match status" value="1"/>
</dbReference>
<gene>
    <name evidence="2" type="ORF">OMP40_32765</name>
</gene>
<protein>
    <submittedName>
        <fullName evidence="2">DegT/DnrJ/EryC1/StrS family aminotransferase</fullName>
    </submittedName>
</protein>
<dbReference type="Gene3D" id="3.40.640.10">
    <property type="entry name" value="Type I PLP-dependent aspartate aminotransferase-like (Major domain)"/>
    <property type="match status" value="1"/>
</dbReference>
<comment type="caution">
    <text evidence="2">The sequence shown here is derived from an EMBL/GenBank/DDBJ whole genome shotgun (WGS) entry which is preliminary data.</text>
</comment>
<sequence length="458" mass="50373">MPRDNIDERKCINLSNTEHQLALFGGPKAVTEAPGDLFTWPIVTKEDEEAALDVLRRGAMSGTDVTKQFEGDFREWLEVDYALGFNNGTASLQAAMFGCGVGIGDEVICPSITYWATGAPAYSLGATVAFADIDPVNLCLDPNDLERLIGERTKAIVVVHYFGHPADMDPIMAIAEKHKLKVIEDVSHAQGGVYKGRKLGTIGHVGAMSLMAGKSLAVGEAGMLVTNDREIYERALSFGHYERYNQEIQTEALKPYIGLPLGGAKHRMHQLSSAVGRVQLRHYEARQAEIRLAMNYFWDLLEDVPGLRAHRTAPGSDSLMGGWYAAHGHYVPEELGGLSVSRFCEAVRAEGVEDCVPGCNLPLHTHPLFQSADVYGHGRPTRIANAARDVRTMDRDLPVSAGIASLVYAIPWFKHYRPQAIERYALAFRKAAMNYKELLVGDEGNPATMGGWNMFKRN</sequence>
<dbReference type="InterPro" id="IPR015422">
    <property type="entry name" value="PyrdxlP-dep_Trfase_small"/>
</dbReference>
<dbReference type="InterPro" id="IPR015424">
    <property type="entry name" value="PyrdxlP-dep_Trfase"/>
</dbReference>
<dbReference type="GO" id="GO:0000271">
    <property type="term" value="P:polysaccharide biosynthetic process"/>
    <property type="evidence" value="ECO:0007669"/>
    <property type="project" value="TreeGrafter"/>
</dbReference>
<dbReference type="InterPro" id="IPR015421">
    <property type="entry name" value="PyrdxlP-dep_Trfase_major"/>
</dbReference>
<dbReference type="SUPFAM" id="SSF53383">
    <property type="entry name" value="PLP-dependent transferases"/>
    <property type="match status" value="1"/>
</dbReference>
<dbReference type="Gene3D" id="3.90.1150.10">
    <property type="entry name" value="Aspartate Aminotransferase, domain 1"/>
    <property type="match status" value="1"/>
</dbReference>
<dbReference type="PANTHER" id="PTHR30244">
    <property type="entry name" value="TRANSAMINASE"/>
    <property type="match status" value="1"/>
</dbReference>
<dbReference type="InterPro" id="IPR000653">
    <property type="entry name" value="DegT/StrS_aminotransferase"/>
</dbReference>
<accession>A0A9X4KZQ8</accession>
<proteinExistence type="inferred from homology"/>
<dbReference type="GO" id="GO:0008483">
    <property type="term" value="F:transaminase activity"/>
    <property type="evidence" value="ECO:0007669"/>
    <property type="project" value="UniProtKB-KW"/>
</dbReference>
<organism evidence="2 3">
    <name type="scientific">Cohnella rhizosphaerae</name>
    <dbReference type="NCBI Taxonomy" id="1457232"/>
    <lineage>
        <taxon>Bacteria</taxon>
        <taxon>Bacillati</taxon>
        <taxon>Bacillota</taxon>
        <taxon>Bacilli</taxon>
        <taxon>Bacillales</taxon>
        <taxon>Paenibacillaceae</taxon>
        <taxon>Cohnella</taxon>
    </lineage>
</organism>
<name>A0A9X4KZQ8_9BACL</name>
<keyword evidence="1" id="KW-0663">Pyridoxal phosphate</keyword>
<comment type="similarity">
    <text evidence="1">Belongs to the DegT/DnrJ/EryC1 family.</text>
</comment>
<evidence type="ECO:0000313" key="2">
    <source>
        <dbReference type="EMBL" id="MDG0813533.1"/>
    </source>
</evidence>
<dbReference type="Pfam" id="PF01041">
    <property type="entry name" value="DegT_DnrJ_EryC1"/>
    <property type="match status" value="1"/>
</dbReference>
<dbReference type="RefSeq" id="WP_277537528.1">
    <property type="nucleotide sequence ID" value="NZ_JAPDIA010000008.1"/>
</dbReference>